<dbReference type="EMBL" id="GBXM01032231">
    <property type="protein sequence ID" value="JAH76346.1"/>
    <property type="molecule type" value="Transcribed_RNA"/>
</dbReference>
<dbReference type="AlphaFoldDB" id="A0A0E9VEC0"/>
<name>A0A0E9VEC0_ANGAN</name>
<protein>
    <submittedName>
        <fullName evidence="1">Uncharacterized protein</fullName>
    </submittedName>
</protein>
<reference evidence="1" key="1">
    <citation type="submission" date="2014-11" db="EMBL/GenBank/DDBJ databases">
        <authorList>
            <person name="Amaro Gonzalez C."/>
        </authorList>
    </citation>
    <scope>NUCLEOTIDE SEQUENCE</scope>
</reference>
<proteinExistence type="predicted"/>
<organism evidence="1">
    <name type="scientific">Anguilla anguilla</name>
    <name type="common">European freshwater eel</name>
    <name type="synonym">Muraena anguilla</name>
    <dbReference type="NCBI Taxonomy" id="7936"/>
    <lineage>
        <taxon>Eukaryota</taxon>
        <taxon>Metazoa</taxon>
        <taxon>Chordata</taxon>
        <taxon>Craniata</taxon>
        <taxon>Vertebrata</taxon>
        <taxon>Euteleostomi</taxon>
        <taxon>Actinopterygii</taxon>
        <taxon>Neopterygii</taxon>
        <taxon>Teleostei</taxon>
        <taxon>Anguilliformes</taxon>
        <taxon>Anguillidae</taxon>
        <taxon>Anguilla</taxon>
    </lineage>
</organism>
<reference evidence="1" key="2">
    <citation type="journal article" date="2015" name="Fish Shellfish Immunol.">
        <title>Early steps in the European eel (Anguilla anguilla)-Vibrio vulnificus interaction in the gills: Role of the RtxA13 toxin.</title>
        <authorList>
            <person name="Callol A."/>
            <person name="Pajuelo D."/>
            <person name="Ebbesson L."/>
            <person name="Teles M."/>
            <person name="MacKenzie S."/>
            <person name="Amaro C."/>
        </authorList>
    </citation>
    <scope>NUCLEOTIDE SEQUENCE</scope>
</reference>
<evidence type="ECO:0000313" key="1">
    <source>
        <dbReference type="EMBL" id="JAH76346.1"/>
    </source>
</evidence>
<sequence length="39" mass="4534">MESTMLIYNLCLFTFCQSVRCHSTVLLMFCMYYVGQIGS</sequence>
<accession>A0A0E9VEC0</accession>